<keyword evidence="1 4" id="KW-0378">Hydrolase</keyword>
<dbReference type="EC" id="3.2.2.1" evidence="4"/>
<dbReference type="PANTHER" id="PTHR12304:SF4">
    <property type="entry name" value="URIDINE NUCLEOSIDASE"/>
    <property type="match status" value="1"/>
</dbReference>
<feature type="domain" description="Inosine/uridine-preferring nucleoside hydrolase" evidence="3">
    <location>
        <begin position="7"/>
        <end position="309"/>
    </location>
</feature>
<evidence type="ECO:0000256" key="2">
    <source>
        <dbReference type="ARBA" id="ARBA00023295"/>
    </source>
</evidence>
<organism evidence="4 5">
    <name type="scientific">Paenibacillus harenae</name>
    <dbReference type="NCBI Taxonomy" id="306543"/>
    <lineage>
        <taxon>Bacteria</taxon>
        <taxon>Bacillati</taxon>
        <taxon>Bacillota</taxon>
        <taxon>Bacilli</taxon>
        <taxon>Bacillales</taxon>
        <taxon>Paenibacillaceae</taxon>
        <taxon>Paenibacillus</taxon>
    </lineage>
</organism>
<evidence type="ECO:0000259" key="3">
    <source>
        <dbReference type="Pfam" id="PF01156"/>
    </source>
</evidence>
<sequence>MSNPLRILLDVDTGVDDAAAILFALLSPDIKVEGITTGFGNIDMEQATENTLRVIQLANCGYQVPVAAGAAKPLKRDYKGAVPHIHGHNGIGDADIPRSPQKLLEESATDFIIRMASENPGELTLITVGRLTNLALALMKDPSVADKLRRVFVMGGTVFAPGNATPVSEANLHGDPEAAAVVFESNVPLTVVGLDVTQKTRLTRSHLDYLSQYASEERQPIVAFLKESMEVYFDFYRKSNNFLGECPMHDPLAVLVALNPSLVQVQSLPAVIDCGSGLTAGMIITDRRVKPNVGRAVEFCIEVDSEKAMQQLLSVYCKGEQ</sequence>
<reference evidence="4 5" key="1">
    <citation type="submission" date="2023-07" db="EMBL/GenBank/DDBJ databases">
        <title>Sorghum-associated microbial communities from plants grown in Nebraska, USA.</title>
        <authorList>
            <person name="Schachtman D."/>
        </authorList>
    </citation>
    <scope>NUCLEOTIDE SEQUENCE [LARGE SCALE GENOMIC DNA]</scope>
    <source>
        <strain evidence="4 5">CC482</strain>
    </source>
</reference>
<protein>
    <submittedName>
        <fullName evidence="4">Purine nucleosidase</fullName>
        <ecNumber evidence="4">3.2.2.1</ecNumber>
    </submittedName>
</protein>
<dbReference type="GO" id="GO:0008477">
    <property type="term" value="F:purine nucleosidase activity"/>
    <property type="evidence" value="ECO:0007669"/>
    <property type="project" value="UniProtKB-EC"/>
</dbReference>
<gene>
    <name evidence="4" type="ORF">J2T15_005735</name>
</gene>
<name>A0ABT9UDG3_PAEHA</name>
<proteinExistence type="predicted"/>
<dbReference type="Gene3D" id="3.90.245.10">
    <property type="entry name" value="Ribonucleoside hydrolase-like"/>
    <property type="match status" value="1"/>
</dbReference>
<dbReference type="EMBL" id="JAUSSU010000017">
    <property type="protein sequence ID" value="MDQ0116259.1"/>
    <property type="molecule type" value="Genomic_DNA"/>
</dbReference>
<dbReference type="Pfam" id="PF01156">
    <property type="entry name" value="IU_nuc_hydro"/>
    <property type="match status" value="1"/>
</dbReference>
<dbReference type="Proteomes" id="UP001229346">
    <property type="component" value="Unassembled WGS sequence"/>
</dbReference>
<keyword evidence="2 4" id="KW-0326">Glycosidase</keyword>
<dbReference type="InterPro" id="IPR036452">
    <property type="entry name" value="Ribo_hydro-like"/>
</dbReference>
<accession>A0ABT9UDG3</accession>
<dbReference type="SUPFAM" id="SSF53590">
    <property type="entry name" value="Nucleoside hydrolase"/>
    <property type="match status" value="1"/>
</dbReference>
<dbReference type="InterPro" id="IPR001910">
    <property type="entry name" value="Inosine/uridine_hydrolase_dom"/>
</dbReference>
<dbReference type="RefSeq" id="WP_307208309.1">
    <property type="nucleotide sequence ID" value="NZ_JAUSSU010000017.1"/>
</dbReference>
<dbReference type="CDD" id="cd02650">
    <property type="entry name" value="nuc_hydro_CaPnhB"/>
    <property type="match status" value="1"/>
</dbReference>
<evidence type="ECO:0000313" key="4">
    <source>
        <dbReference type="EMBL" id="MDQ0116259.1"/>
    </source>
</evidence>
<comment type="caution">
    <text evidence="4">The sequence shown here is derived from an EMBL/GenBank/DDBJ whole genome shotgun (WGS) entry which is preliminary data.</text>
</comment>
<evidence type="ECO:0000313" key="5">
    <source>
        <dbReference type="Proteomes" id="UP001229346"/>
    </source>
</evidence>
<keyword evidence="5" id="KW-1185">Reference proteome</keyword>
<evidence type="ECO:0000256" key="1">
    <source>
        <dbReference type="ARBA" id="ARBA00022801"/>
    </source>
</evidence>
<dbReference type="PANTHER" id="PTHR12304">
    <property type="entry name" value="INOSINE-URIDINE PREFERRING NUCLEOSIDE HYDROLASE"/>
    <property type="match status" value="1"/>
</dbReference>
<dbReference type="InterPro" id="IPR023186">
    <property type="entry name" value="IUNH"/>
</dbReference>